<feature type="signal peptide" evidence="1">
    <location>
        <begin position="1"/>
        <end position="23"/>
    </location>
</feature>
<protein>
    <recommendedName>
        <fullName evidence="2">VWFA domain-containing protein</fullName>
    </recommendedName>
</protein>
<gene>
    <name evidence="3" type="ORF">AVDCRST_MAG74-3607</name>
</gene>
<dbReference type="InterPro" id="IPR017802">
    <property type="entry name" value="VWFA-rel_acidobac-type"/>
</dbReference>
<evidence type="ECO:0000259" key="2">
    <source>
        <dbReference type="PROSITE" id="PS50234"/>
    </source>
</evidence>
<proteinExistence type="predicted"/>
<evidence type="ECO:0000256" key="1">
    <source>
        <dbReference type="SAM" id="SignalP"/>
    </source>
</evidence>
<dbReference type="EMBL" id="CADCUR010000301">
    <property type="protein sequence ID" value="CAA9429718.1"/>
    <property type="molecule type" value="Genomic_DNA"/>
</dbReference>
<dbReference type="AlphaFoldDB" id="A0A6J4Q6M4"/>
<dbReference type="SUPFAM" id="SSF53300">
    <property type="entry name" value="vWA-like"/>
    <property type="match status" value="1"/>
</dbReference>
<organism evidence="3">
    <name type="scientific">uncultured Pyrinomonadaceae bacterium</name>
    <dbReference type="NCBI Taxonomy" id="2283094"/>
    <lineage>
        <taxon>Bacteria</taxon>
        <taxon>Pseudomonadati</taxon>
        <taxon>Acidobacteriota</taxon>
        <taxon>Blastocatellia</taxon>
        <taxon>Blastocatellales</taxon>
        <taxon>Pyrinomonadaceae</taxon>
        <taxon>environmental samples</taxon>
    </lineage>
</organism>
<evidence type="ECO:0000313" key="3">
    <source>
        <dbReference type="EMBL" id="CAA9429718.1"/>
    </source>
</evidence>
<name>A0A6J4Q6M4_9BACT</name>
<accession>A0A6J4Q6M4</accession>
<reference evidence="3" key="1">
    <citation type="submission" date="2020-02" db="EMBL/GenBank/DDBJ databases">
        <authorList>
            <person name="Meier V. D."/>
        </authorList>
    </citation>
    <scope>NUCLEOTIDE SEQUENCE</scope>
    <source>
        <strain evidence="3">AVDCRST_MAG74</strain>
    </source>
</reference>
<dbReference type="Gene3D" id="3.40.50.410">
    <property type="entry name" value="von Willebrand factor, type A domain"/>
    <property type="match status" value="1"/>
</dbReference>
<dbReference type="Pfam" id="PF13519">
    <property type="entry name" value="VWA_2"/>
    <property type="match status" value="1"/>
</dbReference>
<feature type="domain" description="VWFA" evidence="2">
    <location>
        <begin position="86"/>
        <end position="227"/>
    </location>
</feature>
<keyword evidence="1" id="KW-0732">Signal</keyword>
<dbReference type="InterPro" id="IPR036465">
    <property type="entry name" value="vWFA_dom_sf"/>
</dbReference>
<dbReference type="PROSITE" id="PS50234">
    <property type="entry name" value="VWFA"/>
    <property type="match status" value="1"/>
</dbReference>
<dbReference type="InterPro" id="IPR002035">
    <property type="entry name" value="VWF_A"/>
</dbReference>
<dbReference type="SMART" id="SM00327">
    <property type="entry name" value="VWA"/>
    <property type="match status" value="1"/>
</dbReference>
<sequence>MWQFKMFFLLLILSAGFAPAVFAQDKNAEDDDEIVRVETQLVDVPVEITDKSGKPILNLKQSNFVVYEDGKRQELADFAATSAPFEVALLLDTSGSARSELPLITRAAEHFINSLRPGDRVSIISFRSDREGGRAVAASEVLTDLTDDRLKLKNVLKTVSVSNGTPYYDGLLQVVERVFSQEPDEKFRGRRALVALTDGVDSTSAAGFEEARERFTQAGIVSYFIQVDTREFFEENLLGDCQSAMRFSAAQIRRYYRTFYPKSKIEKISSFCALGDFERLDISKNLYELADKEMNLLAKTSGGKVFPVADFSEARTAFARVAQEIGTKYSLGYYPSNEKRDGSYRTIKVELKGVPTGVTIRAREGYTAPKS</sequence>
<dbReference type="CDD" id="cd00198">
    <property type="entry name" value="vWFA"/>
    <property type="match status" value="1"/>
</dbReference>
<feature type="chain" id="PRO_5026901773" description="VWFA domain-containing protein" evidence="1">
    <location>
        <begin position="24"/>
        <end position="371"/>
    </location>
</feature>
<dbReference type="NCBIfam" id="TIGR03436">
    <property type="entry name" value="acidobact_VWFA"/>
    <property type="match status" value="1"/>
</dbReference>